<dbReference type="OrthoDB" id="9810259at2"/>
<feature type="active site" evidence="10">
    <location>
        <position position="119"/>
    </location>
</feature>
<keyword evidence="4 10" id="KW-0645">Protease</keyword>
<comment type="similarity">
    <text evidence="1 10 11">Belongs to the peptidase A8 family.</text>
</comment>
<name>A0A098QYM8_9SPIO</name>
<dbReference type="GO" id="GO:0004190">
    <property type="term" value="F:aspartic-type endopeptidase activity"/>
    <property type="evidence" value="ECO:0007669"/>
    <property type="project" value="UniProtKB-UniRule"/>
</dbReference>
<comment type="function">
    <text evidence="10">This protein specifically catalyzes the removal of signal peptides from prolipoproteins.</text>
</comment>
<evidence type="ECO:0000313" key="12">
    <source>
        <dbReference type="EMBL" id="KGE71592.1"/>
    </source>
</evidence>
<dbReference type="Proteomes" id="UP000029692">
    <property type="component" value="Unassembled WGS sequence"/>
</dbReference>
<dbReference type="PANTHER" id="PTHR33695">
    <property type="entry name" value="LIPOPROTEIN SIGNAL PEPTIDASE"/>
    <property type="match status" value="1"/>
</dbReference>
<protein>
    <recommendedName>
        <fullName evidence="10">Lipoprotein signal peptidase</fullName>
        <ecNumber evidence="10">3.4.23.36</ecNumber>
    </recommendedName>
    <alternativeName>
        <fullName evidence="10">Prolipoprotein signal peptidase</fullName>
    </alternativeName>
    <alternativeName>
        <fullName evidence="10">Signal peptidase II</fullName>
        <shortName evidence="10">SPase II</shortName>
    </alternativeName>
</protein>
<evidence type="ECO:0000256" key="8">
    <source>
        <dbReference type="ARBA" id="ARBA00022989"/>
    </source>
</evidence>
<dbReference type="GO" id="GO:0005886">
    <property type="term" value="C:plasma membrane"/>
    <property type="evidence" value="ECO:0007669"/>
    <property type="project" value="UniProtKB-SubCell"/>
</dbReference>
<evidence type="ECO:0000313" key="13">
    <source>
        <dbReference type="Proteomes" id="UP000029692"/>
    </source>
</evidence>
<keyword evidence="13" id="KW-1185">Reference proteome</keyword>
<keyword evidence="2 10" id="KW-1003">Cell membrane</keyword>
<keyword evidence="9 10" id="KW-0472">Membrane</keyword>
<keyword evidence="6 10" id="KW-0064">Aspartyl protease</keyword>
<dbReference type="InterPro" id="IPR001872">
    <property type="entry name" value="Peptidase_A8"/>
</dbReference>
<dbReference type="NCBIfam" id="TIGR00077">
    <property type="entry name" value="lspA"/>
    <property type="match status" value="1"/>
</dbReference>
<sequence>MIPLLLSAGLILADQLSKLWILSSIPLNTVGHQVGGGDFLRIIHVRNLGMAFSLGAGMPDWLRVVVFIVIPLSMLIALGFYLVLSREPSTFQRWILAGIIGGGLGNQIDRIFRPLGVVDFIDVKFYGLFGLERWPTFNIADSTVVICAILLGLNLLFGLGEGKKHEKELGGIRE</sequence>
<proteinExistence type="inferred from homology"/>
<comment type="catalytic activity">
    <reaction evidence="10">
        <text>Release of signal peptides from bacterial membrane prolipoproteins. Hydrolyzes -Xaa-Yaa-Zaa-|-(S,diacylglyceryl)Cys-, in which Xaa is hydrophobic (preferably Leu), and Yaa (Ala or Ser) and Zaa (Gly or Ala) have small, neutral side chains.</text>
        <dbReference type="EC" id="3.4.23.36"/>
    </reaction>
</comment>
<dbReference type="PANTHER" id="PTHR33695:SF1">
    <property type="entry name" value="LIPOPROTEIN SIGNAL PEPTIDASE"/>
    <property type="match status" value="1"/>
</dbReference>
<dbReference type="EC" id="3.4.23.36" evidence="10"/>
<keyword evidence="5 10" id="KW-0812">Transmembrane</keyword>
<comment type="subcellular location">
    <subcellularLocation>
        <location evidence="10">Cell membrane</location>
        <topology evidence="10">Multi-pass membrane protein</topology>
    </subcellularLocation>
</comment>
<evidence type="ECO:0000256" key="1">
    <source>
        <dbReference type="ARBA" id="ARBA00006139"/>
    </source>
</evidence>
<evidence type="ECO:0000256" key="11">
    <source>
        <dbReference type="RuleBase" id="RU004181"/>
    </source>
</evidence>
<evidence type="ECO:0000256" key="7">
    <source>
        <dbReference type="ARBA" id="ARBA00022801"/>
    </source>
</evidence>
<evidence type="ECO:0000256" key="6">
    <source>
        <dbReference type="ARBA" id="ARBA00022750"/>
    </source>
</evidence>
<comment type="pathway">
    <text evidence="10">Protein modification; lipoprotein biosynthesis (signal peptide cleavage).</text>
</comment>
<evidence type="ECO:0000256" key="3">
    <source>
        <dbReference type="ARBA" id="ARBA00022519"/>
    </source>
</evidence>
<feature type="transmembrane region" description="Helical" evidence="10">
    <location>
        <begin position="91"/>
        <end position="108"/>
    </location>
</feature>
<evidence type="ECO:0000256" key="10">
    <source>
        <dbReference type="HAMAP-Rule" id="MF_00161"/>
    </source>
</evidence>
<comment type="caution">
    <text evidence="12">The sequence shown here is derived from an EMBL/GenBank/DDBJ whole genome shotgun (WGS) entry which is preliminary data.</text>
</comment>
<dbReference type="AlphaFoldDB" id="A0A098QYM8"/>
<accession>A0A098QYM8</accession>
<dbReference type="Pfam" id="PF01252">
    <property type="entry name" value="Peptidase_A8"/>
    <property type="match status" value="1"/>
</dbReference>
<organism evidence="12 13">
    <name type="scientific">Spirochaeta lutea</name>
    <dbReference type="NCBI Taxonomy" id="1480694"/>
    <lineage>
        <taxon>Bacteria</taxon>
        <taxon>Pseudomonadati</taxon>
        <taxon>Spirochaetota</taxon>
        <taxon>Spirochaetia</taxon>
        <taxon>Spirochaetales</taxon>
        <taxon>Spirochaetaceae</taxon>
        <taxon>Spirochaeta</taxon>
    </lineage>
</organism>
<dbReference type="EMBL" id="JNUP01000065">
    <property type="protein sequence ID" value="KGE71592.1"/>
    <property type="molecule type" value="Genomic_DNA"/>
</dbReference>
<dbReference type="HAMAP" id="MF_00161">
    <property type="entry name" value="LspA"/>
    <property type="match status" value="1"/>
</dbReference>
<keyword evidence="8 10" id="KW-1133">Transmembrane helix</keyword>
<feature type="active site" evidence="10">
    <location>
        <position position="141"/>
    </location>
</feature>
<dbReference type="eggNOG" id="COG0597">
    <property type="taxonomic scope" value="Bacteria"/>
</dbReference>
<dbReference type="STRING" id="1480694.DC28_09945"/>
<feature type="transmembrane region" description="Helical" evidence="10">
    <location>
        <begin position="139"/>
        <end position="159"/>
    </location>
</feature>
<gene>
    <name evidence="10" type="primary">lspA</name>
    <name evidence="12" type="ORF">DC28_09945</name>
</gene>
<keyword evidence="7 10" id="KW-0378">Hydrolase</keyword>
<evidence type="ECO:0000256" key="9">
    <source>
        <dbReference type="ARBA" id="ARBA00023136"/>
    </source>
</evidence>
<dbReference type="UniPathway" id="UPA00665"/>
<evidence type="ECO:0000256" key="2">
    <source>
        <dbReference type="ARBA" id="ARBA00022475"/>
    </source>
</evidence>
<comment type="caution">
    <text evidence="10">Lacks conserved residue(s) required for the propagation of feature annotation.</text>
</comment>
<feature type="transmembrane region" description="Helical" evidence="10">
    <location>
        <begin position="61"/>
        <end position="84"/>
    </location>
</feature>
<evidence type="ECO:0000256" key="4">
    <source>
        <dbReference type="ARBA" id="ARBA00022670"/>
    </source>
</evidence>
<dbReference type="GO" id="GO:0006508">
    <property type="term" value="P:proteolysis"/>
    <property type="evidence" value="ECO:0007669"/>
    <property type="project" value="UniProtKB-KW"/>
</dbReference>
<evidence type="ECO:0000256" key="5">
    <source>
        <dbReference type="ARBA" id="ARBA00022692"/>
    </source>
</evidence>
<dbReference type="PRINTS" id="PR00781">
    <property type="entry name" value="LIPOSIGPTASE"/>
</dbReference>
<reference evidence="12 13" key="1">
    <citation type="submission" date="2014-05" db="EMBL/GenBank/DDBJ databases">
        <title>De novo Genome Sequence of Spirocheata sp.</title>
        <authorList>
            <person name="Shivani Y."/>
            <person name="Subhash Y."/>
            <person name="Tushar L."/>
            <person name="Sasikala C."/>
            <person name="Ramana C.V."/>
        </authorList>
    </citation>
    <scope>NUCLEOTIDE SEQUENCE [LARGE SCALE GENOMIC DNA]</scope>
    <source>
        <strain evidence="12 13">JC230</strain>
    </source>
</reference>
<keyword evidence="3" id="KW-0997">Cell inner membrane</keyword>